<evidence type="ECO:0000256" key="1">
    <source>
        <dbReference type="ARBA" id="ARBA00004123"/>
    </source>
</evidence>
<keyword evidence="9" id="KW-1185">Reference proteome</keyword>
<dbReference type="AlphaFoldDB" id="A0A2P7YLI9"/>
<dbReference type="GO" id="GO:0005669">
    <property type="term" value="C:transcription factor TFIID complex"/>
    <property type="evidence" value="ECO:0007669"/>
    <property type="project" value="InterPro"/>
</dbReference>
<evidence type="ECO:0000259" key="7">
    <source>
        <dbReference type="Pfam" id="PF04719"/>
    </source>
</evidence>
<comment type="subcellular location">
    <subcellularLocation>
        <location evidence="1">Nucleus</location>
    </subcellularLocation>
</comment>
<gene>
    <name evidence="8" type="ORF">C7M61_003683</name>
</gene>
<feature type="domain" description="TAFII28-like protein" evidence="7">
    <location>
        <begin position="82"/>
        <end position="208"/>
    </location>
</feature>
<evidence type="ECO:0000313" key="8">
    <source>
        <dbReference type="EMBL" id="PSK36819.1"/>
    </source>
</evidence>
<dbReference type="PANTHER" id="PTHR13218:SF8">
    <property type="entry name" value="TRANSCRIPTION INITIATION FACTOR TFIID SUBUNIT 11"/>
    <property type="match status" value="1"/>
</dbReference>
<dbReference type="EMBL" id="PYFQ01000010">
    <property type="protein sequence ID" value="PSK36819.1"/>
    <property type="molecule type" value="Genomic_DNA"/>
</dbReference>
<dbReference type="InterPro" id="IPR009072">
    <property type="entry name" value="Histone-fold"/>
</dbReference>
<dbReference type="InterPro" id="IPR045127">
    <property type="entry name" value="TAF11-like"/>
</dbReference>
<evidence type="ECO:0000313" key="9">
    <source>
        <dbReference type="Proteomes" id="UP000241107"/>
    </source>
</evidence>
<dbReference type="SUPFAM" id="SSF47113">
    <property type="entry name" value="Histone-fold"/>
    <property type="match status" value="1"/>
</dbReference>
<comment type="caution">
    <text evidence="8">The sequence shown here is derived from an EMBL/GenBank/DDBJ whole genome shotgun (WGS) entry which is preliminary data.</text>
</comment>
<accession>A0A2P7YLI9</accession>
<reference evidence="8 9" key="1">
    <citation type="submission" date="2018-03" db="EMBL/GenBank/DDBJ databases">
        <title>Candida pseudohaemulonii genome assembly and annotation.</title>
        <authorList>
            <person name="Munoz J.F."/>
            <person name="Gade L.G."/>
            <person name="Chow N.A."/>
            <person name="Litvintseva A.P."/>
            <person name="Loparev V.N."/>
            <person name="Cuomo C.A."/>
        </authorList>
    </citation>
    <scope>NUCLEOTIDE SEQUENCE [LARGE SCALE GENOMIC DNA]</scope>
    <source>
        <strain evidence="8 9">B12108</strain>
    </source>
</reference>
<evidence type="ECO:0000256" key="4">
    <source>
        <dbReference type="ARBA" id="ARBA00023163"/>
    </source>
</evidence>
<dbReference type="GO" id="GO:0016251">
    <property type="term" value="F:RNA polymerase II general transcription initiation factor activity"/>
    <property type="evidence" value="ECO:0007669"/>
    <property type="project" value="TreeGrafter"/>
</dbReference>
<keyword evidence="3" id="KW-0805">Transcription regulation</keyword>
<dbReference type="RefSeq" id="XP_024712692.1">
    <property type="nucleotide sequence ID" value="XM_024859018.1"/>
</dbReference>
<keyword evidence="5" id="KW-0539">Nucleus</keyword>
<dbReference type="Proteomes" id="UP000241107">
    <property type="component" value="Unassembled WGS sequence"/>
</dbReference>
<dbReference type="GO" id="GO:0051123">
    <property type="term" value="P:RNA polymerase II preinitiation complex assembly"/>
    <property type="evidence" value="ECO:0007669"/>
    <property type="project" value="InterPro"/>
</dbReference>
<dbReference type="STRING" id="418784.A0A2P7YLI9"/>
<dbReference type="Gene3D" id="1.10.20.10">
    <property type="entry name" value="Histone, subunit A"/>
    <property type="match status" value="1"/>
</dbReference>
<evidence type="ECO:0000256" key="2">
    <source>
        <dbReference type="ARBA" id="ARBA00009788"/>
    </source>
</evidence>
<dbReference type="CDD" id="cd08048">
    <property type="entry name" value="HFD_TAF11"/>
    <property type="match status" value="1"/>
</dbReference>
<keyword evidence="4" id="KW-0804">Transcription</keyword>
<organism evidence="8 9">
    <name type="scientific">Candidozyma pseudohaemuli</name>
    <dbReference type="NCBI Taxonomy" id="418784"/>
    <lineage>
        <taxon>Eukaryota</taxon>
        <taxon>Fungi</taxon>
        <taxon>Dikarya</taxon>
        <taxon>Ascomycota</taxon>
        <taxon>Saccharomycotina</taxon>
        <taxon>Pichiomycetes</taxon>
        <taxon>Metschnikowiaceae</taxon>
        <taxon>Candidozyma</taxon>
    </lineage>
</organism>
<dbReference type="VEuPathDB" id="FungiDB:C7M61_003683"/>
<dbReference type="PANTHER" id="PTHR13218">
    <property type="entry name" value="TRANSCRIPTION INITIATION FACTOR TFIID SUBUNIT 11-RELATED"/>
    <property type="match status" value="1"/>
</dbReference>
<comment type="similarity">
    <text evidence="2">Belongs to the TAF11 family.</text>
</comment>
<dbReference type="Pfam" id="PF04719">
    <property type="entry name" value="TAFII28"/>
    <property type="match status" value="1"/>
</dbReference>
<proteinExistence type="inferred from homology"/>
<dbReference type="OrthoDB" id="28335at2759"/>
<name>A0A2P7YLI9_9ASCO</name>
<dbReference type="InterPro" id="IPR006809">
    <property type="entry name" value="TAFII28_dom"/>
</dbReference>
<protein>
    <recommendedName>
        <fullName evidence="7">TAFII28-like protein domain-containing protein</fullName>
    </recommendedName>
</protein>
<dbReference type="GO" id="GO:0046982">
    <property type="term" value="F:protein heterodimerization activity"/>
    <property type="evidence" value="ECO:0007669"/>
    <property type="project" value="InterPro"/>
</dbReference>
<evidence type="ECO:0000256" key="3">
    <source>
        <dbReference type="ARBA" id="ARBA00023015"/>
    </source>
</evidence>
<evidence type="ECO:0000256" key="5">
    <source>
        <dbReference type="ARBA" id="ARBA00023242"/>
    </source>
</evidence>
<dbReference type="GeneID" id="36567071"/>
<evidence type="ECO:0000256" key="6">
    <source>
        <dbReference type="SAM" id="MobiDB-lite"/>
    </source>
</evidence>
<feature type="region of interest" description="Disordered" evidence="6">
    <location>
        <begin position="168"/>
        <end position="197"/>
    </location>
</feature>
<feature type="compositionally biased region" description="Basic and acidic residues" evidence="6">
    <location>
        <begin position="183"/>
        <end position="192"/>
    </location>
</feature>
<sequence length="234" mass="26920">MSNAGEDGYASDVSLDEDDEELIWRVFYSSKEDKSNEGAELDIDEEELSDLSDIEDEQLVQRYKELKEQESKPLLEDDKKKLLITSFTNDQMDKFEAYRRMAVNKPGVRKICNGVLNQSIPQNMAIVLAGISKLFLGDIITKAFEIQEREYKAQLILDIDAKKKRKKETLKRMENGQDVSNDPPERKLEYLGDSKGPLQPEHVREAWRLYKLESSGAYLSQWSTQGEGDGKLFR</sequence>